<organism evidence="2 3">
    <name type="scientific">Pleuronectes platessa</name>
    <name type="common">European plaice</name>
    <dbReference type="NCBI Taxonomy" id="8262"/>
    <lineage>
        <taxon>Eukaryota</taxon>
        <taxon>Metazoa</taxon>
        <taxon>Chordata</taxon>
        <taxon>Craniata</taxon>
        <taxon>Vertebrata</taxon>
        <taxon>Euteleostomi</taxon>
        <taxon>Actinopterygii</taxon>
        <taxon>Neopterygii</taxon>
        <taxon>Teleostei</taxon>
        <taxon>Neoteleostei</taxon>
        <taxon>Acanthomorphata</taxon>
        <taxon>Carangaria</taxon>
        <taxon>Pleuronectiformes</taxon>
        <taxon>Pleuronectoidei</taxon>
        <taxon>Pleuronectidae</taxon>
        <taxon>Pleuronectes</taxon>
    </lineage>
</organism>
<keyword evidence="3" id="KW-1185">Reference proteome</keyword>
<proteinExistence type="predicted"/>
<name>A0A9N7YZU2_PLEPL</name>
<accession>A0A9N7YZU2</accession>
<gene>
    <name evidence="2" type="ORF">PLEPLA_LOCUS38200</name>
</gene>
<feature type="chain" id="PRO_5040471900" evidence="1">
    <location>
        <begin position="21"/>
        <end position="114"/>
    </location>
</feature>
<reference evidence="2" key="1">
    <citation type="submission" date="2020-03" db="EMBL/GenBank/DDBJ databases">
        <authorList>
            <person name="Weist P."/>
        </authorList>
    </citation>
    <scope>NUCLEOTIDE SEQUENCE</scope>
</reference>
<evidence type="ECO:0000256" key="1">
    <source>
        <dbReference type="SAM" id="SignalP"/>
    </source>
</evidence>
<protein>
    <submittedName>
        <fullName evidence="2">Uncharacterized protein</fullName>
    </submittedName>
</protein>
<dbReference type="EMBL" id="CADEAL010004057">
    <property type="protein sequence ID" value="CAB1450508.1"/>
    <property type="molecule type" value="Genomic_DNA"/>
</dbReference>
<comment type="caution">
    <text evidence="2">The sequence shown here is derived from an EMBL/GenBank/DDBJ whole genome shotgun (WGS) entry which is preliminary data.</text>
</comment>
<sequence>MRVWWFWSLVGLNVLVPLSGFRCPSWQKDGAPPGPSSHVKVILQESTETPSHPSRPDSVSECRANKMESGSCATKQLSSQSGAVTSECWSVGNLDPEGSESDSFWGLKVQVPLL</sequence>
<feature type="signal peptide" evidence="1">
    <location>
        <begin position="1"/>
        <end position="20"/>
    </location>
</feature>
<dbReference type="AlphaFoldDB" id="A0A9N7YZU2"/>
<keyword evidence="1" id="KW-0732">Signal</keyword>
<evidence type="ECO:0000313" key="2">
    <source>
        <dbReference type="EMBL" id="CAB1450508.1"/>
    </source>
</evidence>
<dbReference type="Proteomes" id="UP001153269">
    <property type="component" value="Unassembled WGS sequence"/>
</dbReference>
<evidence type="ECO:0000313" key="3">
    <source>
        <dbReference type="Proteomes" id="UP001153269"/>
    </source>
</evidence>